<evidence type="ECO:0000256" key="5">
    <source>
        <dbReference type="ARBA" id="ARBA00020555"/>
    </source>
</evidence>
<reference evidence="7 8" key="1">
    <citation type="submission" date="2021-01" db="EMBL/GenBank/DDBJ databases">
        <title>Whole genome shotgun sequence of Actinoplanes palleronii NBRC 14916.</title>
        <authorList>
            <person name="Komaki H."/>
            <person name="Tamura T."/>
        </authorList>
    </citation>
    <scope>NUCLEOTIDE SEQUENCE [LARGE SCALE GENOMIC DNA]</scope>
    <source>
        <strain evidence="7 8">NBRC 14916</strain>
    </source>
</reference>
<dbReference type="EC" id="5.3.1.12" evidence="4"/>
<evidence type="ECO:0000256" key="3">
    <source>
        <dbReference type="ARBA" id="ARBA00008397"/>
    </source>
</evidence>
<evidence type="ECO:0000313" key="7">
    <source>
        <dbReference type="EMBL" id="GIE70655.1"/>
    </source>
</evidence>
<evidence type="ECO:0000256" key="2">
    <source>
        <dbReference type="ARBA" id="ARBA00004892"/>
    </source>
</evidence>
<evidence type="ECO:0000313" key="8">
    <source>
        <dbReference type="Proteomes" id="UP000624709"/>
    </source>
</evidence>
<evidence type="ECO:0000256" key="4">
    <source>
        <dbReference type="ARBA" id="ARBA00012546"/>
    </source>
</evidence>
<dbReference type="InterPro" id="IPR032466">
    <property type="entry name" value="Metal_Hydrolase"/>
</dbReference>
<dbReference type="SUPFAM" id="SSF51556">
    <property type="entry name" value="Metallo-dependent hydrolases"/>
    <property type="match status" value="1"/>
</dbReference>
<dbReference type="Gene3D" id="3.20.20.140">
    <property type="entry name" value="Metal-dependent hydrolases"/>
    <property type="match status" value="1"/>
</dbReference>
<comment type="caution">
    <text evidence="7">The sequence shown here is derived from an EMBL/GenBank/DDBJ whole genome shotgun (WGS) entry which is preliminary data.</text>
</comment>
<evidence type="ECO:0000256" key="1">
    <source>
        <dbReference type="ARBA" id="ARBA00001165"/>
    </source>
</evidence>
<comment type="similarity">
    <text evidence="3">Belongs to the metallo-dependent hydrolases superfamily. Uronate isomerase family.</text>
</comment>
<accession>A0ABQ4BIZ8</accession>
<protein>
    <recommendedName>
        <fullName evidence="5">Uronate isomerase</fullName>
        <ecNumber evidence="4">5.3.1.12</ecNumber>
    </recommendedName>
</protein>
<dbReference type="Gene3D" id="1.10.2020.10">
    <property type="entry name" value="uronate isomerase, domain 2, chain A"/>
    <property type="match status" value="1"/>
</dbReference>
<proteinExistence type="inferred from homology"/>
<keyword evidence="6 7" id="KW-0413">Isomerase</keyword>
<dbReference type="GO" id="GO:0016853">
    <property type="term" value="F:isomerase activity"/>
    <property type="evidence" value="ECO:0007669"/>
    <property type="project" value="UniProtKB-KW"/>
</dbReference>
<name>A0ABQ4BIZ8_9ACTN</name>
<organism evidence="7 8">
    <name type="scientific">Actinoplanes palleronii</name>
    <dbReference type="NCBI Taxonomy" id="113570"/>
    <lineage>
        <taxon>Bacteria</taxon>
        <taxon>Bacillati</taxon>
        <taxon>Actinomycetota</taxon>
        <taxon>Actinomycetes</taxon>
        <taxon>Micromonosporales</taxon>
        <taxon>Micromonosporaceae</taxon>
        <taxon>Actinoplanes</taxon>
    </lineage>
</organism>
<comment type="pathway">
    <text evidence="2">Carbohydrate metabolism; pentose and glucuronate interconversion.</text>
</comment>
<dbReference type="EMBL" id="BOMS01000108">
    <property type="protein sequence ID" value="GIE70655.1"/>
    <property type="molecule type" value="Genomic_DNA"/>
</dbReference>
<keyword evidence="8" id="KW-1185">Reference proteome</keyword>
<comment type="catalytic activity">
    <reaction evidence="1">
        <text>D-glucuronate = D-fructuronate</text>
        <dbReference type="Rhea" id="RHEA:13049"/>
        <dbReference type="ChEBI" id="CHEBI:58720"/>
        <dbReference type="ChEBI" id="CHEBI:59863"/>
        <dbReference type="EC" id="5.3.1.12"/>
    </reaction>
</comment>
<sequence length="510" mass="55332">MMFSITAPCPGERPARNDAGQQMATLCHAATTIRTLSGMATDPVLNPHPDRLLPAAEPARSVARRLYRAVRDLPIISPHGHVDPRVLAENIPFTDPTALFLQPDHYVTRLLHAGGVPLDALGVGRGPLPAAQARAAWRLLCANWHLVAGTPVRYWLESELADVFGITRRPTAASADDIYDQITAQLAGAGHRPHALLDRFRIAFLATTDDPADSLAAHAALAVDPAVTTRIVPTFRPDRYLEAGRRDWAEAVDQLGVAAGIDTGSYPGFLAALEQRRQVFRAHGAVSADHSHADAIAVPADDPAGLYRRARAGQITPAEATAFRRHMICEMARMSCDDGLVMTLHPAIHRNHHPGTLAAFGPDSGHDIPTTVEFTRALQPLLARYGTHPGFHLVLFTTDATVYSREIAPLAGFYPSVYAGAPWWFLDNPSAIRSYQQAVTEIAGFSRLSGFIDDTRAFCSIPARHDMARRLDAGHLAELVTAHRLDEDEALDIATGLVTTQPTRVFKIDG</sequence>
<dbReference type="Proteomes" id="UP000624709">
    <property type="component" value="Unassembled WGS sequence"/>
</dbReference>
<dbReference type="PANTHER" id="PTHR30068">
    <property type="entry name" value="URONATE ISOMERASE"/>
    <property type="match status" value="1"/>
</dbReference>
<dbReference type="NCBIfam" id="NF002794">
    <property type="entry name" value="PRK02925.1"/>
    <property type="match status" value="1"/>
</dbReference>
<gene>
    <name evidence="7" type="ORF">Apa02nite_067630</name>
</gene>
<dbReference type="InterPro" id="IPR003766">
    <property type="entry name" value="Uronate_isomerase"/>
</dbReference>
<dbReference type="PANTHER" id="PTHR30068:SF4">
    <property type="entry name" value="URONATE ISOMERASE"/>
    <property type="match status" value="1"/>
</dbReference>
<evidence type="ECO:0000256" key="6">
    <source>
        <dbReference type="ARBA" id="ARBA00023235"/>
    </source>
</evidence>
<dbReference type="Pfam" id="PF02614">
    <property type="entry name" value="UxaC"/>
    <property type="match status" value="1"/>
</dbReference>